<proteinExistence type="predicted"/>
<dbReference type="EMBL" id="GBRH01247347">
    <property type="protein sequence ID" value="JAD50548.1"/>
    <property type="molecule type" value="Transcribed_RNA"/>
</dbReference>
<evidence type="ECO:0000256" key="1">
    <source>
        <dbReference type="SAM" id="MobiDB-lite"/>
    </source>
</evidence>
<feature type="region of interest" description="Disordered" evidence="1">
    <location>
        <begin position="1"/>
        <end position="51"/>
    </location>
</feature>
<protein>
    <submittedName>
        <fullName evidence="2">Uncharacterized protein</fullName>
    </submittedName>
</protein>
<organism evidence="2">
    <name type="scientific">Arundo donax</name>
    <name type="common">Giant reed</name>
    <name type="synonym">Donax arundinaceus</name>
    <dbReference type="NCBI Taxonomy" id="35708"/>
    <lineage>
        <taxon>Eukaryota</taxon>
        <taxon>Viridiplantae</taxon>
        <taxon>Streptophyta</taxon>
        <taxon>Embryophyta</taxon>
        <taxon>Tracheophyta</taxon>
        <taxon>Spermatophyta</taxon>
        <taxon>Magnoliopsida</taxon>
        <taxon>Liliopsida</taxon>
        <taxon>Poales</taxon>
        <taxon>Poaceae</taxon>
        <taxon>PACMAD clade</taxon>
        <taxon>Arundinoideae</taxon>
        <taxon>Arundineae</taxon>
        <taxon>Arundo</taxon>
    </lineage>
</organism>
<reference evidence="2" key="2">
    <citation type="journal article" date="2015" name="Data Brief">
        <title>Shoot transcriptome of the giant reed, Arundo donax.</title>
        <authorList>
            <person name="Barrero R.A."/>
            <person name="Guerrero F.D."/>
            <person name="Moolhuijzen P."/>
            <person name="Goolsby J.A."/>
            <person name="Tidwell J."/>
            <person name="Bellgard S.E."/>
            <person name="Bellgard M.I."/>
        </authorList>
    </citation>
    <scope>NUCLEOTIDE SEQUENCE</scope>
    <source>
        <tissue evidence="2">Shoot tissue taken approximately 20 cm above the soil surface</tissue>
    </source>
</reference>
<name>A0A0A9AL15_ARUDO</name>
<reference evidence="2" key="1">
    <citation type="submission" date="2014-09" db="EMBL/GenBank/DDBJ databases">
        <authorList>
            <person name="Magalhaes I.L.F."/>
            <person name="Oliveira U."/>
            <person name="Santos F.R."/>
            <person name="Vidigal T.H.D.A."/>
            <person name="Brescovit A.D."/>
            <person name="Santos A.J."/>
        </authorList>
    </citation>
    <scope>NUCLEOTIDE SEQUENCE</scope>
    <source>
        <tissue evidence="2">Shoot tissue taken approximately 20 cm above the soil surface</tissue>
    </source>
</reference>
<feature type="region of interest" description="Disordered" evidence="1">
    <location>
        <begin position="71"/>
        <end position="102"/>
    </location>
</feature>
<accession>A0A0A9AL15</accession>
<sequence length="102" mass="10598">MPLVSGHAKNQSPAPMARAAGSRVSSPTASEPQNQGWISTAPSSGRAAPPPWLTMSGWMARWWQMLAPALSPATKTRARSPCAATQGSAAESVHMSAARQSS</sequence>
<evidence type="ECO:0000313" key="2">
    <source>
        <dbReference type="EMBL" id="JAD50548.1"/>
    </source>
</evidence>
<dbReference type="AlphaFoldDB" id="A0A0A9AL15"/>
<feature type="compositionally biased region" description="Polar residues" evidence="1">
    <location>
        <begin position="23"/>
        <end position="43"/>
    </location>
</feature>